<evidence type="ECO:0000256" key="1">
    <source>
        <dbReference type="ARBA" id="ARBA00023125"/>
    </source>
</evidence>
<reference evidence="4 5" key="1">
    <citation type="journal article" date="2019" name="Int. J. Syst. Evol. Microbiol.">
        <title>The Global Catalogue of Microorganisms (GCM) 10K type strain sequencing project: providing services to taxonomists for standard genome sequencing and annotation.</title>
        <authorList>
            <consortium name="The Broad Institute Genomics Platform"/>
            <consortium name="The Broad Institute Genome Sequencing Center for Infectious Disease"/>
            <person name="Wu L."/>
            <person name="Ma J."/>
        </authorList>
    </citation>
    <scope>NUCLEOTIDE SEQUENCE [LARGE SCALE GENOMIC DNA]</scope>
    <source>
        <strain evidence="4 5">JCM 3272</strain>
    </source>
</reference>
<accession>A0ABN3FJ30</accession>
<evidence type="ECO:0000256" key="2">
    <source>
        <dbReference type="SAM" id="Coils"/>
    </source>
</evidence>
<dbReference type="Pfam" id="PF13411">
    <property type="entry name" value="MerR_1"/>
    <property type="match status" value="1"/>
</dbReference>
<dbReference type="PANTHER" id="PTHR30204:SF58">
    <property type="entry name" value="HTH-TYPE TRANSCRIPTIONAL REGULATOR YFMP"/>
    <property type="match status" value="1"/>
</dbReference>
<dbReference type="Gene3D" id="1.10.1660.10">
    <property type="match status" value="1"/>
</dbReference>
<feature type="coiled-coil region" evidence="2">
    <location>
        <begin position="90"/>
        <end position="124"/>
    </location>
</feature>
<dbReference type="SMART" id="SM00422">
    <property type="entry name" value="HTH_MERR"/>
    <property type="match status" value="1"/>
</dbReference>
<sequence>MNIDDGAHEHEIFLSFEAVSDAKVLIISIAARLAGMHPQTLRQYDRMGLVQPGRTSGGGRRYSERDVALLREVQRLSQEEGVNLAGIKRIIELEGMVSDLRQRVAELEDELVRTRTRLAHIESQGFPRRDVVPLSQHQTALVVWRPSKNT</sequence>
<dbReference type="NCBIfam" id="NF047375">
    <property type="entry name" value="HeatShock_HspR"/>
    <property type="match status" value="1"/>
</dbReference>
<dbReference type="InterPro" id="IPR047057">
    <property type="entry name" value="MerR_fam"/>
</dbReference>
<dbReference type="InterPro" id="IPR000551">
    <property type="entry name" value="MerR-type_HTH_dom"/>
</dbReference>
<comment type="caution">
    <text evidence="4">The sequence shown here is derived from an EMBL/GenBank/DDBJ whole genome shotgun (WGS) entry which is preliminary data.</text>
</comment>
<evidence type="ECO:0000313" key="5">
    <source>
        <dbReference type="Proteomes" id="UP001501444"/>
    </source>
</evidence>
<dbReference type="CDD" id="cd04766">
    <property type="entry name" value="HTH_HspR"/>
    <property type="match status" value="1"/>
</dbReference>
<evidence type="ECO:0000313" key="4">
    <source>
        <dbReference type="EMBL" id="GAA2330989.1"/>
    </source>
</evidence>
<dbReference type="PANTHER" id="PTHR30204">
    <property type="entry name" value="REDOX-CYCLING DRUG-SENSING TRANSCRIPTIONAL ACTIVATOR SOXR"/>
    <property type="match status" value="1"/>
</dbReference>
<name>A0ABN3FJ30_9ACTN</name>
<gene>
    <name evidence="4" type="ORF">GCM10010170_009360</name>
</gene>
<dbReference type="SUPFAM" id="SSF46955">
    <property type="entry name" value="Putative DNA-binding domain"/>
    <property type="match status" value="1"/>
</dbReference>
<keyword evidence="5" id="KW-1185">Reference proteome</keyword>
<evidence type="ECO:0000259" key="3">
    <source>
        <dbReference type="PROSITE" id="PS50937"/>
    </source>
</evidence>
<protein>
    <submittedName>
        <fullName evidence="4">Helix-turn-helix transcriptional regulator</fullName>
    </submittedName>
</protein>
<keyword evidence="1" id="KW-0238">DNA-binding</keyword>
<dbReference type="InterPro" id="IPR009061">
    <property type="entry name" value="DNA-bd_dom_put_sf"/>
</dbReference>
<proteinExistence type="predicted"/>
<dbReference type="RefSeq" id="WP_344610937.1">
    <property type="nucleotide sequence ID" value="NZ_BAAARV010000005.1"/>
</dbReference>
<dbReference type="PROSITE" id="PS50937">
    <property type="entry name" value="HTH_MERR_2"/>
    <property type="match status" value="1"/>
</dbReference>
<organism evidence="4 5">
    <name type="scientific">Dactylosporangium salmoneum</name>
    <dbReference type="NCBI Taxonomy" id="53361"/>
    <lineage>
        <taxon>Bacteria</taxon>
        <taxon>Bacillati</taxon>
        <taxon>Actinomycetota</taxon>
        <taxon>Actinomycetes</taxon>
        <taxon>Micromonosporales</taxon>
        <taxon>Micromonosporaceae</taxon>
        <taxon>Dactylosporangium</taxon>
    </lineage>
</organism>
<dbReference type="Proteomes" id="UP001501444">
    <property type="component" value="Unassembled WGS sequence"/>
</dbReference>
<dbReference type="EMBL" id="BAAARV010000005">
    <property type="protein sequence ID" value="GAA2330989.1"/>
    <property type="molecule type" value="Genomic_DNA"/>
</dbReference>
<feature type="domain" description="HTH merR-type" evidence="3">
    <location>
        <begin position="24"/>
        <end position="93"/>
    </location>
</feature>
<keyword evidence="2" id="KW-0175">Coiled coil</keyword>